<sequence>MAILIKGTDFTDGDQVTAATLDALVDAATFASGAVDSSTTQLSGGAIIVKDLGVTAAKLENAANGQLMIGTGAGFTKATLTAGTGITVTNASGAITVGLSSSGTLPVADGGTGQTTYTNGELLIGNTTGNTLTKATLTAGTNIAVTNGSGAITLGLTGAVAAVNGGTGLSASGASGNILTSNGTTWVSSTPSGSSAGGNIFLANNFGGF</sequence>
<accession>A0A6J5PLG1</accession>
<name>A0A6J5PLG1_9CAUD</name>
<proteinExistence type="predicted"/>
<dbReference type="EMBL" id="LR796868">
    <property type="protein sequence ID" value="CAB4171962.1"/>
    <property type="molecule type" value="Genomic_DNA"/>
</dbReference>
<evidence type="ECO:0000313" key="3">
    <source>
        <dbReference type="EMBL" id="CAB4187351.1"/>
    </source>
</evidence>
<evidence type="ECO:0000313" key="2">
    <source>
        <dbReference type="EMBL" id="CAB4178086.1"/>
    </source>
</evidence>
<organism evidence="1">
    <name type="scientific">uncultured Caudovirales phage</name>
    <dbReference type="NCBI Taxonomy" id="2100421"/>
    <lineage>
        <taxon>Viruses</taxon>
        <taxon>Duplodnaviria</taxon>
        <taxon>Heunggongvirae</taxon>
        <taxon>Uroviricota</taxon>
        <taxon>Caudoviricetes</taxon>
        <taxon>Peduoviridae</taxon>
        <taxon>Maltschvirus</taxon>
        <taxon>Maltschvirus maltsch</taxon>
    </lineage>
</organism>
<evidence type="ECO:0000313" key="1">
    <source>
        <dbReference type="EMBL" id="CAB4171962.1"/>
    </source>
</evidence>
<gene>
    <name evidence="2" type="ORF">UFOVP1007_21</name>
    <name evidence="3" type="ORF">UFOVP1159_21</name>
    <name evidence="1" type="ORF">UFOVP927_42</name>
</gene>
<dbReference type="EMBL" id="LR797108">
    <property type="protein sequence ID" value="CAB4187351.1"/>
    <property type="molecule type" value="Genomic_DNA"/>
</dbReference>
<protein>
    <submittedName>
        <fullName evidence="1">Uncharacterized protein</fullName>
    </submittedName>
</protein>
<reference evidence="1" key="1">
    <citation type="submission" date="2020-05" db="EMBL/GenBank/DDBJ databases">
        <authorList>
            <person name="Chiriac C."/>
            <person name="Salcher M."/>
            <person name="Ghai R."/>
            <person name="Kavagutti S V."/>
        </authorList>
    </citation>
    <scope>NUCLEOTIDE SEQUENCE</scope>
</reference>
<dbReference type="EMBL" id="LR796958">
    <property type="protein sequence ID" value="CAB4178086.1"/>
    <property type="molecule type" value="Genomic_DNA"/>
</dbReference>